<dbReference type="OrthoDB" id="6037421at2"/>
<keyword evidence="5" id="KW-0573">Peptidoglycan synthesis</keyword>
<accession>A0A3M6QKH8</accession>
<keyword evidence="2" id="KW-1003">Cell membrane</keyword>
<keyword evidence="7 10" id="KW-0472">Membrane</keyword>
<keyword evidence="6 10" id="KW-1133">Transmembrane helix</keyword>
<feature type="transmembrane region" description="Helical" evidence="10">
    <location>
        <begin position="149"/>
        <end position="168"/>
    </location>
</feature>
<comment type="function">
    <text evidence="8">Involved in peptidoglycan biosynthesis. Transports lipid-linked peptidoglycan precursors from the inner to the outer leaflet of the cytoplasmic membrane.</text>
</comment>
<name>A0A3M6QKH8_9BURK</name>
<keyword evidence="3 10" id="KW-0812">Transmembrane</keyword>
<evidence type="ECO:0000313" key="12">
    <source>
        <dbReference type="Proteomes" id="UP000278006"/>
    </source>
</evidence>
<dbReference type="Proteomes" id="UP000278006">
    <property type="component" value="Unassembled WGS sequence"/>
</dbReference>
<dbReference type="PRINTS" id="PR01806">
    <property type="entry name" value="VIRFACTRMVIN"/>
</dbReference>
<feature type="transmembrane region" description="Helical" evidence="10">
    <location>
        <begin position="123"/>
        <end position="142"/>
    </location>
</feature>
<dbReference type="GO" id="GO:0009252">
    <property type="term" value="P:peptidoglycan biosynthetic process"/>
    <property type="evidence" value="ECO:0007669"/>
    <property type="project" value="UniProtKB-KW"/>
</dbReference>
<feature type="transmembrane region" description="Helical" evidence="10">
    <location>
        <begin position="38"/>
        <end position="63"/>
    </location>
</feature>
<keyword evidence="12" id="KW-1185">Reference proteome</keyword>
<feature type="transmembrane region" description="Helical" evidence="10">
    <location>
        <begin position="330"/>
        <end position="350"/>
    </location>
</feature>
<feature type="transmembrane region" description="Helical" evidence="10">
    <location>
        <begin position="446"/>
        <end position="464"/>
    </location>
</feature>
<reference evidence="11 12" key="1">
    <citation type="submission" date="2018-10" db="EMBL/GenBank/DDBJ databases">
        <title>Draft genome of Cortibacter populi DSM10536.</title>
        <authorList>
            <person name="Bernier A.-M."/>
            <person name="Bernard K."/>
        </authorList>
    </citation>
    <scope>NUCLEOTIDE SEQUENCE [LARGE SCALE GENOMIC DNA]</scope>
    <source>
        <strain evidence="11 12">DSM 105136</strain>
    </source>
</reference>
<comment type="similarity">
    <text evidence="9">Belongs to the MurJ/MviN family.</text>
</comment>
<evidence type="ECO:0000256" key="4">
    <source>
        <dbReference type="ARBA" id="ARBA00022960"/>
    </source>
</evidence>
<gene>
    <name evidence="11" type="ORF">D8I35_16785</name>
</gene>
<evidence type="ECO:0000256" key="5">
    <source>
        <dbReference type="ARBA" id="ARBA00022984"/>
    </source>
</evidence>
<evidence type="ECO:0000256" key="10">
    <source>
        <dbReference type="SAM" id="Phobius"/>
    </source>
</evidence>
<proteinExistence type="inferred from homology"/>
<feature type="transmembrane region" description="Helical" evidence="10">
    <location>
        <begin position="83"/>
        <end position="103"/>
    </location>
</feature>
<dbReference type="GO" id="GO:0005886">
    <property type="term" value="C:plasma membrane"/>
    <property type="evidence" value="ECO:0007669"/>
    <property type="project" value="UniProtKB-SubCell"/>
</dbReference>
<dbReference type="EMBL" id="RDQO01000006">
    <property type="protein sequence ID" value="RMX03527.1"/>
    <property type="molecule type" value="Genomic_DNA"/>
</dbReference>
<comment type="subcellular location">
    <subcellularLocation>
        <location evidence="1">Cell membrane</location>
        <topology evidence="1">Multi-pass membrane protein</topology>
    </subcellularLocation>
</comment>
<evidence type="ECO:0000256" key="8">
    <source>
        <dbReference type="ARBA" id="ARBA00060041"/>
    </source>
</evidence>
<dbReference type="RefSeq" id="WP_122231485.1">
    <property type="nucleotide sequence ID" value="NZ_RDQO01000006.1"/>
</dbReference>
<dbReference type="PANTHER" id="PTHR43486">
    <property type="entry name" value="LIPID II FLIPPASE MURJ-RELATED"/>
    <property type="match status" value="1"/>
</dbReference>
<feature type="transmembrane region" description="Helical" evidence="10">
    <location>
        <begin position="180"/>
        <end position="200"/>
    </location>
</feature>
<organism evidence="11 12">
    <name type="scientific">Corticibacter populi</name>
    <dbReference type="NCBI Taxonomy" id="1550736"/>
    <lineage>
        <taxon>Bacteria</taxon>
        <taxon>Pseudomonadati</taxon>
        <taxon>Pseudomonadota</taxon>
        <taxon>Betaproteobacteria</taxon>
        <taxon>Burkholderiales</taxon>
        <taxon>Comamonadaceae</taxon>
        <taxon>Corticibacter</taxon>
    </lineage>
</organism>
<dbReference type="GO" id="GO:0008360">
    <property type="term" value="P:regulation of cell shape"/>
    <property type="evidence" value="ECO:0007669"/>
    <property type="project" value="UniProtKB-KW"/>
</dbReference>
<evidence type="ECO:0000256" key="7">
    <source>
        <dbReference type="ARBA" id="ARBA00023136"/>
    </source>
</evidence>
<dbReference type="Pfam" id="PF03023">
    <property type="entry name" value="MurJ"/>
    <property type="match status" value="1"/>
</dbReference>
<dbReference type="AlphaFoldDB" id="A0A3M6QKH8"/>
<feature type="transmembrane region" description="Helical" evidence="10">
    <location>
        <begin position="301"/>
        <end position="324"/>
    </location>
</feature>
<evidence type="ECO:0000256" key="3">
    <source>
        <dbReference type="ARBA" id="ARBA00022692"/>
    </source>
</evidence>
<dbReference type="InterPro" id="IPR004268">
    <property type="entry name" value="MurJ"/>
</dbReference>
<evidence type="ECO:0000313" key="11">
    <source>
        <dbReference type="EMBL" id="RMX03527.1"/>
    </source>
</evidence>
<evidence type="ECO:0000256" key="2">
    <source>
        <dbReference type="ARBA" id="ARBA00022475"/>
    </source>
</evidence>
<evidence type="ECO:0000256" key="9">
    <source>
        <dbReference type="ARBA" id="ARBA00061532"/>
    </source>
</evidence>
<comment type="caution">
    <text evidence="11">The sequence shown here is derived from an EMBL/GenBank/DDBJ whole genome shotgun (WGS) entry which is preliminary data.</text>
</comment>
<keyword evidence="4" id="KW-0133">Cell shape</keyword>
<dbReference type="PANTHER" id="PTHR43486:SF1">
    <property type="entry name" value="LIPID II FLIPPASE MURJ-RELATED"/>
    <property type="match status" value="1"/>
</dbReference>
<protein>
    <submittedName>
        <fullName evidence="11">Murein biosynthesis integral membrane protein MurJ</fullName>
    </submittedName>
</protein>
<evidence type="ECO:0000256" key="1">
    <source>
        <dbReference type="ARBA" id="ARBA00004651"/>
    </source>
</evidence>
<sequence>MFGSTLGLTISTLAGLAAGLAREWLLVAAWGAGERSDAFLVAMFLPEALRMMLAAGILSAAALPLYAQRDDQQQRQWLHAQSWALLLVGLLLGALLTLAAPLLVQLIGGGMTEAARQSATATLRVLGWTVPGLLLHSLWSIALQARQRFVLAGLGSLLFNLPIVATLALHRDGGMTTTGLAQSAVLGSVLMALALLPAALRHGWRPWHPDVQLPLLRELWRQLAPLLLSSGASHALSLLERLMASFLGEGAVTWLNLARKFINLPLIALMALNQVLLGLMSGQQGANRLVILRKGLALSTLLCLPAALGLIVASPLLPALLAAIPPDSPLPALLAWLCLPLVFGAWNALLARYAYANADTRTPLRCELLGGLVNALALLALTLPLGLTGVAMAALSGVLATNVLLVRQLKLQAVWSWGHQWLLQAVLLAGSLTWLQPLDLAPWPRLLLATAVALAVLLLCGWRLKPWR</sequence>
<evidence type="ECO:0000256" key="6">
    <source>
        <dbReference type="ARBA" id="ARBA00022989"/>
    </source>
</evidence>